<reference evidence="1" key="1">
    <citation type="journal article" date="2014" name="Front. Microbiol.">
        <title>High frequency of phylogenetically diverse reductive dehalogenase-homologous genes in deep subseafloor sedimentary metagenomes.</title>
        <authorList>
            <person name="Kawai M."/>
            <person name="Futagami T."/>
            <person name="Toyoda A."/>
            <person name="Takaki Y."/>
            <person name="Nishi S."/>
            <person name="Hori S."/>
            <person name="Arai W."/>
            <person name="Tsubouchi T."/>
            <person name="Morono Y."/>
            <person name="Uchiyama I."/>
            <person name="Ito T."/>
            <person name="Fujiyama A."/>
            <person name="Inagaki F."/>
            <person name="Takami H."/>
        </authorList>
    </citation>
    <scope>NUCLEOTIDE SEQUENCE</scope>
    <source>
        <strain evidence="1">Expedition CK06-06</strain>
    </source>
</reference>
<evidence type="ECO:0000313" key="1">
    <source>
        <dbReference type="EMBL" id="GAH09329.1"/>
    </source>
</evidence>
<comment type="caution">
    <text evidence="1">The sequence shown here is derived from an EMBL/GenBank/DDBJ whole genome shotgun (WGS) entry which is preliminary data.</text>
</comment>
<protein>
    <submittedName>
        <fullName evidence="1">Uncharacterized protein</fullName>
    </submittedName>
</protein>
<feature type="non-terminal residue" evidence="1">
    <location>
        <position position="174"/>
    </location>
</feature>
<dbReference type="AlphaFoldDB" id="X1DWL0"/>
<proteinExistence type="predicted"/>
<accession>X1DWL0</accession>
<sequence length="174" mass="19985">RNLNIENVGIKKFDGETINELDNFVEELYLRENVAYIVLIGDDLPVANVTKDDSSNLHAIYEKLVCINKERCFNACSNIGISYILPPIFCPDDDKADFVLKILETYTDYHDNFATYDSKYQKSVLYIKAKDPPDVEGPPEHVGYDLLKVVVFNTEREKVKDELKSKHIILTYPC</sequence>
<gene>
    <name evidence="1" type="ORF">S01H4_61249</name>
</gene>
<feature type="non-terminal residue" evidence="1">
    <location>
        <position position="1"/>
    </location>
</feature>
<name>X1DWL0_9ZZZZ</name>
<organism evidence="1">
    <name type="scientific">marine sediment metagenome</name>
    <dbReference type="NCBI Taxonomy" id="412755"/>
    <lineage>
        <taxon>unclassified sequences</taxon>
        <taxon>metagenomes</taxon>
        <taxon>ecological metagenomes</taxon>
    </lineage>
</organism>
<dbReference type="EMBL" id="BART01036275">
    <property type="protein sequence ID" value="GAH09329.1"/>
    <property type="molecule type" value="Genomic_DNA"/>
</dbReference>